<evidence type="ECO:0008006" key="4">
    <source>
        <dbReference type="Google" id="ProtNLM"/>
    </source>
</evidence>
<feature type="region of interest" description="Disordered" evidence="1">
    <location>
        <begin position="382"/>
        <end position="455"/>
    </location>
</feature>
<feature type="region of interest" description="Disordered" evidence="1">
    <location>
        <begin position="1"/>
        <end position="83"/>
    </location>
</feature>
<accession>A0A0D2AFS6</accession>
<dbReference type="AlphaFoldDB" id="A0A0D2AFS6"/>
<feature type="compositionally biased region" description="Polar residues" evidence="1">
    <location>
        <begin position="72"/>
        <end position="83"/>
    </location>
</feature>
<dbReference type="Proteomes" id="UP000053259">
    <property type="component" value="Unassembled WGS sequence"/>
</dbReference>
<feature type="compositionally biased region" description="Basic and acidic residues" evidence="1">
    <location>
        <begin position="393"/>
        <end position="417"/>
    </location>
</feature>
<dbReference type="EMBL" id="KN847538">
    <property type="protein sequence ID" value="KIW05350.1"/>
    <property type="molecule type" value="Genomic_DNA"/>
</dbReference>
<proteinExistence type="predicted"/>
<protein>
    <recommendedName>
        <fullName evidence="4">Ca2+-modulated nonselective cation channel polycystin</fullName>
    </recommendedName>
</protein>
<name>A0A0D2AFS6_9PEZI</name>
<evidence type="ECO:0000313" key="2">
    <source>
        <dbReference type="EMBL" id="KIW05350.1"/>
    </source>
</evidence>
<reference evidence="2 3" key="1">
    <citation type="submission" date="2015-01" db="EMBL/GenBank/DDBJ databases">
        <title>The Genome Sequence of Ochroconis gallopava CBS43764.</title>
        <authorList>
            <consortium name="The Broad Institute Genomics Platform"/>
            <person name="Cuomo C."/>
            <person name="de Hoog S."/>
            <person name="Gorbushina A."/>
            <person name="Stielow B."/>
            <person name="Teixiera M."/>
            <person name="Abouelleil A."/>
            <person name="Chapman S.B."/>
            <person name="Priest M."/>
            <person name="Young S.K."/>
            <person name="Wortman J."/>
            <person name="Nusbaum C."/>
            <person name="Birren B."/>
        </authorList>
    </citation>
    <scope>NUCLEOTIDE SEQUENCE [LARGE SCALE GENOMIC DNA]</scope>
    <source>
        <strain evidence="2 3">CBS 43764</strain>
    </source>
</reference>
<dbReference type="InParanoid" id="A0A0D2AFS6"/>
<organism evidence="2 3">
    <name type="scientific">Verruconis gallopava</name>
    <dbReference type="NCBI Taxonomy" id="253628"/>
    <lineage>
        <taxon>Eukaryota</taxon>
        <taxon>Fungi</taxon>
        <taxon>Dikarya</taxon>
        <taxon>Ascomycota</taxon>
        <taxon>Pezizomycotina</taxon>
        <taxon>Dothideomycetes</taxon>
        <taxon>Pleosporomycetidae</taxon>
        <taxon>Venturiales</taxon>
        <taxon>Sympoventuriaceae</taxon>
        <taxon>Verruconis</taxon>
    </lineage>
</organism>
<dbReference type="STRING" id="253628.A0A0D2AFS6"/>
<feature type="compositionally biased region" description="Basic and acidic residues" evidence="1">
    <location>
        <begin position="428"/>
        <end position="455"/>
    </location>
</feature>
<evidence type="ECO:0000256" key="1">
    <source>
        <dbReference type="SAM" id="MobiDB-lite"/>
    </source>
</evidence>
<sequence>MAAAEAAIRPHDRQKARRPFATWMKRLANLKSSGSALHNEKKSLSRNKRKNNNPYPESGYVGNGVARPKAPSTISGRASSFTPASVNSGRVGSFASYADSTTGGPNIVIRSNKSTAPTLATNPETIQSDTGFSRTGTAYTTDGLYSGRANSTFSSARASQESLTTTLTTIQSTAPSAMLPATNQAAAAQSPVTFSHQYPVSPPASAVPAHMQQSISHPHTYTAATANGLLSDNASILTLASSSKRRRRNSLDTQASIRAIAPSSVWGNSRESLPLSVLSANIDRESAAAGSSTGGYGSSSVAAPPRPSLSGLASAERASVYSNPGGVGAPALVSERNSYYSTKLGNDGASVRSGHLGLGHGRAESINGSITGLDRTVDRAATVTASPLASPREGPREGEREVRASRRMSGRRDREGADADVEEEDEESTRKGEDDEDLVKVDSGKGKGKEKEVVKKDVCSLRLRPGETTG</sequence>
<dbReference type="GeneID" id="27311839"/>
<dbReference type="HOGENOM" id="CLU_035522_0_0_1"/>
<gene>
    <name evidence="2" type="ORF">PV09_03866</name>
</gene>
<dbReference type="OrthoDB" id="5377012at2759"/>
<feature type="region of interest" description="Disordered" evidence="1">
    <location>
        <begin position="287"/>
        <end position="308"/>
    </location>
</feature>
<feature type="compositionally biased region" description="Acidic residues" evidence="1">
    <location>
        <begin position="418"/>
        <end position="427"/>
    </location>
</feature>
<dbReference type="VEuPathDB" id="FungiDB:PV09_03866"/>
<keyword evidence="3" id="KW-1185">Reference proteome</keyword>
<feature type="region of interest" description="Disordered" evidence="1">
    <location>
        <begin position="102"/>
        <end position="134"/>
    </location>
</feature>
<evidence type="ECO:0000313" key="3">
    <source>
        <dbReference type="Proteomes" id="UP000053259"/>
    </source>
</evidence>
<dbReference type="RefSeq" id="XP_016215219.1">
    <property type="nucleotide sequence ID" value="XM_016357130.1"/>
</dbReference>